<organism evidence="2 3">
    <name type="scientific">Paenibacillus piri</name>
    <dbReference type="NCBI Taxonomy" id="2547395"/>
    <lineage>
        <taxon>Bacteria</taxon>
        <taxon>Bacillati</taxon>
        <taxon>Bacillota</taxon>
        <taxon>Bacilli</taxon>
        <taxon>Bacillales</taxon>
        <taxon>Paenibacillaceae</taxon>
        <taxon>Paenibacillus</taxon>
    </lineage>
</organism>
<protein>
    <submittedName>
        <fullName evidence="2">IS5/IS1182 family transposase</fullName>
    </submittedName>
</protein>
<dbReference type="InterPro" id="IPR025668">
    <property type="entry name" value="Tnp_DDE_dom"/>
</dbReference>
<feature type="domain" description="Transposase DDE" evidence="1">
    <location>
        <begin position="18"/>
        <end position="141"/>
    </location>
</feature>
<dbReference type="PANTHER" id="PTHR33408">
    <property type="entry name" value="TRANSPOSASE"/>
    <property type="match status" value="1"/>
</dbReference>
<dbReference type="Pfam" id="PF13751">
    <property type="entry name" value="DDE_Tnp_1_6"/>
    <property type="match status" value="1"/>
</dbReference>
<comment type="caution">
    <text evidence="2">The sequence shown here is derived from an EMBL/GenBank/DDBJ whole genome shotgun (WGS) entry which is preliminary data.</text>
</comment>
<feature type="non-terminal residue" evidence="2">
    <location>
        <position position="1"/>
    </location>
</feature>
<accession>A0A4R5K936</accession>
<proteinExistence type="predicted"/>
<sequence>GRNKEDEFLFNKDAGMYVCKAGHMAFRKARQGKKGRGKNQRDTYYFDVEVCQRCPLKEGCYTEGAKSKTYSVTITSDEHSGQMAFQETEYFKTKSKERYKIEAKNSELKHRHGYDVATSSGLLGMQMQGAMAIFAVNLKRILKLTD</sequence>
<name>A0A4R5K936_9BACL</name>
<evidence type="ECO:0000259" key="1">
    <source>
        <dbReference type="Pfam" id="PF13751"/>
    </source>
</evidence>
<gene>
    <name evidence="2" type="ORF">E1757_34835</name>
</gene>
<dbReference type="Proteomes" id="UP000295636">
    <property type="component" value="Unassembled WGS sequence"/>
</dbReference>
<evidence type="ECO:0000313" key="3">
    <source>
        <dbReference type="Proteomes" id="UP000295636"/>
    </source>
</evidence>
<dbReference type="AlphaFoldDB" id="A0A4R5K936"/>
<reference evidence="2 3" key="1">
    <citation type="submission" date="2019-03" db="EMBL/GenBank/DDBJ databases">
        <title>This is whole genome sequence of Paenibacillus sp MS74 strain.</title>
        <authorList>
            <person name="Trinh H.N."/>
        </authorList>
    </citation>
    <scope>NUCLEOTIDE SEQUENCE [LARGE SCALE GENOMIC DNA]</scope>
    <source>
        <strain evidence="2 3">MS74</strain>
    </source>
</reference>
<dbReference type="PANTHER" id="PTHR33408:SF2">
    <property type="entry name" value="TRANSPOSASE DDE DOMAIN-CONTAINING PROTEIN"/>
    <property type="match status" value="1"/>
</dbReference>
<dbReference type="RefSeq" id="WP_181956731.1">
    <property type="nucleotide sequence ID" value="NZ_SMRT01000038.1"/>
</dbReference>
<evidence type="ECO:0000313" key="2">
    <source>
        <dbReference type="EMBL" id="TDF89169.1"/>
    </source>
</evidence>
<dbReference type="EMBL" id="SMRT01000038">
    <property type="protein sequence ID" value="TDF89169.1"/>
    <property type="molecule type" value="Genomic_DNA"/>
</dbReference>
<keyword evidence="3" id="KW-1185">Reference proteome</keyword>